<gene>
    <name evidence="2" type="ORF">IDH44_10445</name>
</gene>
<dbReference type="EMBL" id="JACXIZ010000016">
    <property type="protein sequence ID" value="MBD2845609.1"/>
    <property type="molecule type" value="Genomic_DNA"/>
</dbReference>
<sequence>MGWGVLLVASSLLLLIVLLRNRASRAVLKHFVLHLVLAAVLLYVLNYSGWIEGYAIPLNPVTLGTVVLLGAPGIALLLGLQWTVL</sequence>
<dbReference type="AlphaFoldDB" id="A0A927GRG4"/>
<keyword evidence="1" id="KW-1133">Transmembrane helix</keyword>
<evidence type="ECO:0000313" key="2">
    <source>
        <dbReference type="EMBL" id="MBD2845609.1"/>
    </source>
</evidence>
<feature type="transmembrane region" description="Helical" evidence="1">
    <location>
        <begin position="33"/>
        <end position="51"/>
    </location>
</feature>
<comment type="caution">
    <text evidence="2">The sequence shown here is derived from an EMBL/GenBank/DDBJ whole genome shotgun (WGS) entry which is preliminary data.</text>
</comment>
<accession>A0A927GRG4</accession>
<protein>
    <submittedName>
        <fullName evidence="2">Pro-sigmaK processing inhibitor BofA family protein</fullName>
    </submittedName>
</protein>
<dbReference type="InterPro" id="IPR010001">
    <property type="entry name" value="BofA"/>
</dbReference>
<dbReference type="RefSeq" id="WP_190917350.1">
    <property type="nucleotide sequence ID" value="NZ_JACXIZ010000016.1"/>
</dbReference>
<evidence type="ECO:0000256" key="1">
    <source>
        <dbReference type="SAM" id="Phobius"/>
    </source>
</evidence>
<proteinExistence type="predicted"/>
<dbReference type="Proteomes" id="UP000621560">
    <property type="component" value="Unassembled WGS sequence"/>
</dbReference>
<reference evidence="2" key="1">
    <citation type="submission" date="2020-09" db="EMBL/GenBank/DDBJ databases">
        <title>A novel bacterium of genus Paenibacillus, isolated from South China Sea.</title>
        <authorList>
            <person name="Huang H."/>
            <person name="Mo K."/>
            <person name="Hu Y."/>
        </authorList>
    </citation>
    <scope>NUCLEOTIDE SEQUENCE</scope>
    <source>
        <strain evidence="2">IB182496</strain>
    </source>
</reference>
<organism evidence="2 3">
    <name type="scientific">Paenibacillus sabuli</name>
    <dbReference type="NCBI Taxonomy" id="2772509"/>
    <lineage>
        <taxon>Bacteria</taxon>
        <taxon>Bacillati</taxon>
        <taxon>Bacillota</taxon>
        <taxon>Bacilli</taxon>
        <taxon>Bacillales</taxon>
        <taxon>Paenibacillaceae</taxon>
        <taxon>Paenibacillus</taxon>
    </lineage>
</organism>
<keyword evidence="1" id="KW-0472">Membrane</keyword>
<evidence type="ECO:0000313" key="3">
    <source>
        <dbReference type="Proteomes" id="UP000621560"/>
    </source>
</evidence>
<name>A0A927GRG4_9BACL</name>
<keyword evidence="3" id="KW-1185">Reference proteome</keyword>
<feature type="transmembrane region" description="Helical" evidence="1">
    <location>
        <begin position="63"/>
        <end position="84"/>
    </location>
</feature>
<dbReference type="Pfam" id="PF07441">
    <property type="entry name" value="BofA"/>
    <property type="match status" value="1"/>
</dbReference>
<keyword evidence="1" id="KW-0812">Transmembrane</keyword>